<evidence type="ECO:0000256" key="2">
    <source>
        <dbReference type="ARBA" id="ARBA00022490"/>
    </source>
</evidence>
<comment type="subcellular location">
    <subcellularLocation>
        <location evidence="8">Mitochondrion</location>
    </subcellularLocation>
    <subcellularLocation>
        <location evidence="8">Cytoplasm</location>
    </subcellularLocation>
</comment>
<gene>
    <name evidence="11" type="ORF">LTR36_009222</name>
</gene>
<evidence type="ECO:0000256" key="4">
    <source>
        <dbReference type="ARBA" id="ARBA00022801"/>
    </source>
</evidence>
<protein>
    <recommendedName>
        <fullName evidence="8">Cysteine proteinase 1, mitochondrial</fullName>
        <ecNumber evidence="8">3.4.22.40</ecNumber>
    </recommendedName>
</protein>
<keyword evidence="5 8" id="KW-0788">Thiol protease</keyword>
<dbReference type="PROSITE" id="PS00139">
    <property type="entry name" value="THIOL_PROTEASE_CYS"/>
    <property type="match status" value="1"/>
</dbReference>
<dbReference type="GO" id="GO:0004197">
    <property type="term" value="F:cysteine-type endopeptidase activity"/>
    <property type="evidence" value="ECO:0007669"/>
    <property type="project" value="UniProtKB-EC"/>
</dbReference>
<dbReference type="GO" id="GO:0009636">
    <property type="term" value="P:response to toxic substance"/>
    <property type="evidence" value="ECO:0007669"/>
    <property type="project" value="TreeGrafter"/>
</dbReference>
<dbReference type="GO" id="GO:0070005">
    <property type="term" value="F:cysteine-type aminopeptidase activity"/>
    <property type="evidence" value="ECO:0007669"/>
    <property type="project" value="InterPro"/>
</dbReference>
<evidence type="ECO:0000313" key="12">
    <source>
        <dbReference type="Proteomes" id="UP001324427"/>
    </source>
</evidence>
<keyword evidence="4 8" id="KW-0378">Hydrolase</keyword>
<evidence type="ECO:0000256" key="3">
    <source>
        <dbReference type="ARBA" id="ARBA00022670"/>
    </source>
</evidence>
<dbReference type="PANTHER" id="PTHR10363">
    <property type="entry name" value="BLEOMYCIN HYDROLASE"/>
    <property type="match status" value="1"/>
</dbReference>
<keyword evidence="2 8" id="KW-0963">Cytoplasm</keyword>
<evidence type="ECO:0000256" key="8">
    <source>
        <dbReference type="PIRNR" id="PIRNR005700"/>
    </source>
</evidence>
<comment type="subunit">
    <text evidence="7">Homohexamer. Binds to nucleic acids. Binds single-stranded DNA and RNA with higher affinity than double-stranded DNA.</text>
</comment>
<reference evidence="11 12" key="1">
    <citation type="submission" date="2021-11" db="EMBL/GenBank/DDBJ databases">
        <title>Black yeast isolated from Biological Soil Crust.</title>
        <authorList>
            <person name="Kurbessoian T."/>
        </authorList>
    </citation>
    <scope>NUCLEOTIDE SEQUENCE [LARGE SCALE GENOMIC DNA]</scope>
    <source>
        <strain evidence="11 12">CCFEE 5522</strain>
    </source>
</reference>
<evidence type="ECO:0000256" key="7">
    <source>
        <dbReference type="ARBA" id="ARBA00026080"/>
    </source>
</evidence>
<evidence type="ECO:0000256" key="10">
    <source>
        <dbReference type="SAM" id="MobiDB-lite"/>
    </source>
</evidence>
<dbReference type="InterPro" id="IPR000169">
    <property type="entry name" value="Pept_cys_AS"/>
</dbReference>
<evidence type="ECO:0000256" key="6">
    <source>
        <dbReference type="ARBA" id="ARBA00025347"/>
    </source>
</evidence>
<comment type="function">
    <text evidence="8">Has aminopeptidase activity, shortening substrate peptides sequentially by 1 amino acid. Has bleomycin hydrolase activity, which can protect the cell from the toxic effects of bleomycin. Has homocysteine-thiolactonase activity, protecting the cell against homocysteine toxicity.</text>
</comment>
<keyword evidence="8" id="KW-0496">Mitochondrion</keyword>
<dbReference type="EMBL" id="JAVFHQ010000067">
    <property type="protein sequence ID" value="KAK4540476.1"/>
    <property type="molecule type" value="Genomic_DNA"/>
</dbReference>
<dbReference type="Gene3D" id="3.90.70.10">
    <property type="entry name" value="Cysteine proteinases"/>
    <property type="match status" value="1"/>
</dbReference>
<comment type="catalytic activity">
    <reaction evidence="1 8">
        <text>Inactivates bleomycin B2 (a cytotoxic glycometallopeptide) by hydrolysis of a carboxyamide bond of beta-aminoalanine, but also shows general aminopeptidase activity. The specificity varies somewhat with source, but amino acid arylamides of Met, Leu and Ala are preferred.</text>
        <dbReference type="EC" id="3.4.22.40"/>
    </reaction>
</comment>
<evidence type="ECO:0000256" key="1">
    <source>
        <dbReference type="ARBA" id="ARBA00000423"/>
    </source>
</evidence>
<feature type="active site" evidence="9">
    <location>
        <position position="438"/>
    </location>
</feature>
<evidence type="ECO:0000256" key="5">
    <source>
        <dbReference type="ARBA" id="ARBA00022807"/>
    </source>
</evidence>
<comment type="function">
    <text evidence="6">The normal physiological role of the enzyme is unknown, but it is not essential for the viability of yeast cells. Has aminopeptidase activity, shortening substrate peptides sequentially by 1 amino acid. Has bleomycin hydrolase activity, which can protect the cell from the toxic effects of bleomycin. Has homocysteine-thiolactonase activity, protecting the cell against homocysteine toxicity. Acts as a repressor in the GAL4 regulatory system, but this does not require either the peptidase or nucleic acid-binding activities.</text>
</comment>
<dbReference type="GO" id="GO:0006508">
    <property type="term" value="P:proteolysis"/>
    <property type="evidence" value="ECO:0007669"/>
    <property type="project" value="UniProtKB-KW"/>
</dbReference>
<name>A0AAV9J6H7_9PEZI</name>
<dbReference type="SUPFAM" id="SSF54001">
    <property type="entry name" value="Cysteine proteinases"/>
    <property type="match status" value="1"/>
</dbReference>
<dbReference type="PANTHER" id="PTHR10363:SF2">
    <property type="entry name" value="BLEOMYCIN HYDROLASE"/>
    <property type="match status" value="1"/>
</dbReference>
<feature type="active site" evidence="9">
    <location>
        <position position="416"/>
    </location>
</feature>
<accession>A0AAV9J6H7</accession>
<dbReference type="InterPro" id="IPR038765">
    <property type="entry name" value="Papain-like_cys_pep_sf"/>
</dbReference>
<feature type="region of interest" description="Disordered" evidence="10">
    <location>
        <begin position="1"/>
        <end position="27"/>
    </location>
</feature>
<organism evidence="11 12">
    <name type="scientific">Oleoguttula mirabilis</name>
    <dbReference type="NCBI Taxonomy" id="1507867"/>
    <lineage>
        <taxon>Eukaryota</taxon>
        <taxon>Fungi</taxon>
        <taxon>Dikarya</taxon>
        <taxon>Ascomycota</taxon>
        <taxon>Pezizomycotina</taxon>
        <taxon>Dothideomycetes</taxon>
        <taxon>Dothideomycetidae</taxon>
        <taxon>Mycosphaerellales</taxon>
        <taxon>Teratosphaeriaceae</taxon>
        <taxon>Oleoguttula</taxon>
    </lineage>
</organism>
<evidence type="ECO:0000313" key="11">
    <source>
        <dbReference type="EMBL" id="KAK4540476.1"/>
    </source>
</evidence>
<sequence length="496" mass="55462">MGSAESTPTPQAPMRTYSRRQRPASPQVTLDEKFDAFRIDHAEPISSNSILSSDNSEHVSGAQTEQYVHELLKDSKNRLALSALSANNPSVILERPSAILKDTQYYNITIPNEGSPVTNQRSSGRCWIFAATNVFRVAIQQKYDIKSFELSQAYLFFWDKVEKANYFLESVLDTVDEDVDSRLVSALMASPVGDGGQWDMIVNLVTKYGIVPQTLFPDSWNAQNSSVMNRLLTTKLREDALRLRALKASSSDANIAAKKEQMMQDVVRILTLSLGPPPSADEKFTWEYYDSVNKLKTVSLTPLEFADTTHVKKFISLVNDPRNDYNRLLTVDHLGNVWDGRPITYINVDKTVLKEACVAMLKKGLPIFFGSDVGKQSDSQKGIMDTDLVDYELGFNVKLGLSKAERLMTGESAMTHAMVLTAVHLDQDSKPVRWRVENSWSSTAGTDGYFVMSDAWMDEFCYQAVVDPSVVTKGIRDVLKQKPKVLPLWDPMGALA</sequence>
<keyword evidence="12" id="KW-1185">Reference proteome</keyword>
<keyword evidence="3 8" id="KW-0645">Protease</keyword>
<proteinExistence type="inferred from homology"/>
<dbReference type="GO" id="GO:0043418">
    <property type="term" value="P:homocysteine catabolic process"/>
    <property type="evidence" value="ECO:0007669"/>
    <property type="project" value="TreeGrafter"/>
</dbReference>
<dbReference type="InterPro" id="IPR004134">
    <property type="entry name" value="Peptidase_C1B"/>
</dbReference>
<dbReference type="PIRSF" id="PIRSF005700">
    <property type="entry name" value="PepC"/>
    <property type="match status" value="1"/>
</dbReference>
<dbReference type="Pfam" id="PF03051">
    <property type="entry name" value="Peptidase_C1_2"/>
    <property type="match status" value="1"/>
</dbReference>
<evidence type="ECO:0000256" key="9">
    <source>
        <dbReference type="PIRSR" id="PIRSR005700-1"/>
    </source>
</evidence>
<feature type="active site" evidence="9">
    <location>
        <position position="126"/>
    </location>
</feature>
<comment type="caution">
    <text evidence="11">The sequence shown here is derived from an EMBL/GenBank/DDBJ whole genome shotgun (WGS) entry which is preliminary data.</text>
</comment>
<dbReference type="CDD" id="cd00585">
    <property type="entry name" value="Peptidase_C1B"/>
    <property type="match status" value="1"/>
</dbReference>
<dbReference type="GO" id="GO:0005739">
    <property type="term" value="C:mitochondrion"/>
    <property type="evidence" value="ECO:0007669"/>
    <property type="project" value="UniProtKB-SubCell"/>
</dbReference>
<comment type="similarity">
    <text evidence="8">Belongs to the peptidase C1 family.</text>
</comment>
<dbReference type="FunFam" id="3.90.70.10:FF:000021">
    <property type="entry name" value="Bleomycin hydrolase"/>
    <property type="match status" value="1"/>
</dbReference>
<dbReference type="AlphaFoldDB" id="A0AAV9J6H7"/>
<dbReference type="EC" id="3.4.22.40" evidence="8"/>
<dbReference type="Proteomes" id="UP001324427">
    <property type="component" value="Unassembled WGS sequence"/>
</dbReference>